<evidence type="ECO:0008006" key="4">
    <source>
        <dbReference type="Google" id="ProtNLM"/>
    </source>
</evidence>
<dbReference type="AlphaFoldDB" id="A0ABD0Y5V8"/>
<comment type="caution">
    <text evidence="2">The sequence shown here is derived from an EMBL/GenBank/DDBJ whole genome shotgun (WGS) entry which is preliminary data.</text>
</comment>
<keyword evidence="3" id="KW-1185">Reference proteome</keyword>
<dbReference type="InterPro" id="IPR029060">
    <property type="entry name" value="PIN-like_dom_sf"/>
</dbReference>
<proteinExistence type="inferred from homology"/>
<dbReference type="InterPro" id="IPR026784">
    <property type="entry name" value="Coact_PPARg"/>
</dbReference>
<dbReference type="EMBL" id="JBFDAA010000013">
    <property type="protein sequence ID" value="KAL1122775.1"/>
    <property type="molecule type" value="Genomic_DNA"/>
</dbReference>
<dbReference type="SUPFAM" id="SSF88723">
    <property type="entry name" value="PIN domain-like"/>
    <property type="match status" value="1"/>
</dbReference>
<dbReference type="Proteomes" id="UP001558652">
    <property type="component" value="Unassembled WGS sequence"/>
</dbReference>
<sequence length="453" mass="52030">MRFTSFPEGGQETMSTVRDCPVIVCDGLSTVNFIYSGLDYIHGGQLKEFGQAVADFVQKFEEYGARLVFFFDGTLMPVKNATWIKRRSNELYDAIDLLDQLESGNLTASSLGPNRMICLPIGIREVFFYVLRYVCKCEFRIAVKDCDEEIARYAKNMNCFAILSQDTDFVIYDSASYNRHRHSDMNYDSDSTAEDGDWTKPVRINALSRDFHLRLLDTRPGYRPNFYYLPEKIASFIRRSNVKNLQAIAYRIFGNRAYTSLIRDSIYSYDLTIEDVDATSVDDKTGWSRILARAKELCISSNLSSSIYQILAFSIIYAGSNYEDYRKKDLPLTREVLSNLRRKIYGILLYEKPLTDGERCHYVEELVAGSPDSLCPGMKVEPLMPSEGEHPGLLELWDGVGKEAEDRRWNLIGEVLKLNKVQLETLRELEPRLIKVVITLVYVIVRIMKFGCY</sequence>
<reference evidence="2 3" key="1">
    <citation type="submission" date="2024-07" db="EMBL/GenBank/DDBJ databases">
        <title>Chromosome-level genome assembly of the water stick insect Ranatra chinensis (Heteroptera: Nepidae).</title>
        <authorList>
            <person name="Liu X."/>
        </authorList>
    </citation>
    <scope>NUCLEOTIDE SEQUENCE [LARGE SCALE GENOMIC DNA]</scope>
    <source>
        <strain evidence="2">Cailab_2021Rc</strain>
        <tissue evidence="2">Muscle</tissue>
    </source>
</reference>
<comment type="similarity">
    <text evidence="1">Belongs to the constitutive coactivator of PPAR-gamma family.</text>
</comment>
<accession>A0ABD0Y5V8</accession>
<dbReference type="Gene3D" id="3.40.50.1010">
    <property type="entry name" value="5'-nuclease"/>
    <property type="match status" value="1"/>
</dbReference>
<dbReference type="PANTHER" id="PTHR15976">
    <property type="entry name" value="CONSTITUTIVE COACTIVATOR OF PEROXISOME PROLIFERATOR-ACTIVATED RECEPTOR GAMMA"/>
    <property type="match status" value="1"/>
</dbReference>
<gene>
    <name evidence="2" type="ORF">AAG570_003102</name>
</gene>
<evidence type="ECO:0000313" key="3">
    <source>
        <dbReference type="Proteomes" id="UP001558652"/>
    </source>
</evidence>
<name>A0ABD0Y5V8_9HEMI</name>
<evidence type="ECO:0000313" key="2">
    <source>
        <dbReference type="EMBL" id="KAL1122775.1"/>
    </source>
</evidence>
<dbReference type="PANTHER" id="PTHR15976:SF17">
    <property type="entry name" value="CONSTITUTIVE COACTIVATOR OF PEROXISOME PROLIFERATOR-ACTIVATED RECEPTOR GAMMA"/>
    <property type="match status" value="1"/>
</dbReference>
<evidence type="ECO:0000256" key="1">
    <source>
        <dbReference type="ARBA" id="ARBA00009495"/>
    </source>
</evidence>
<organism evidence="2 3">
    <name type="scientific">Ranatra chinensis</name>
    <dbReference type="NCBI Taxonomy" id="642074"/>
    <lineage>
        <taxon>Eukaryota</taxon>
        <taxon>Metazoa</taxon>
        <taxon>Ecdysozoa</taxon>
        <taxon>Arthropoda</taxon>
        <taxon>Hexapoda</taxon>
        <taxon>Insecta</taxon>
        <taxon>Pterygota</taxon>
        <taxon>Neoptera</taxon>
        <taxon>Paraneoptera</taxon>
        <taxon>Hemiptera</taxon>
        <taxon>Heteroptera</taxon>
        <taxon>Panheteroptera</taxon>
        <taxon>Nepomorpha</taxon>
        <taxon>Nepidae</taxon>
        <taxon>Ranatrinae</taxon>
        <taxon>Ranatra</taxon>
    </lineage>
</organism>
<protein>
    <recommendedName>
        <fullName evidence="4">Asteroid domain-containing protein</fullName>
    </recommendedName>
</protein>